<gene>
    <name evidence="1" type="ORF">B0T16DRAFT_494257</name>
</gene>
<reference evidence="1" key="1">
    <citation type="submission" date="2023-06" db="EMBL/GenBank/DDBJ databases">
        <title>Genome-scale phylogeny and comparative genomics of the fungal order Sordariales.</title>
        <authorList>
            <consortium name="Lawrence Berkeley National Laboratory"/>
            <person name="Hensen N."/>
            <person name="Bonometti L."/>
            <person name="Westerberg I."/>
            <person name="Brannstrom I.O."/>
            <person name="Guillou S."/>
            <person name="Cros-Aarteil S."/>
            <person name="Calhoun S."/>
            <person name="Haridas S."/>
            <person name="Kuo A."/>
            <person name="Mondo S."/>
            <person name="Pangilinan J."/>
            <person name="Riley R."/>
            <person name="Labutti K."/>
            <person name="Andreopoulos B."/>
            <person name="Lipzen A."/>
            <person name="Chen C."/>
            <person name="Yanf M."/>
            <person name="Daum C."/>
            <person name="Ng V."/>
            <person name="Clum A."/>
            <person name="Steindorff A."/>
            <person name="Ohm R."/>
            <person name="Martin F."/>
            <person name="Silar P."/>
            <person name="Natvig D."/>
            <person name="Lalanne C."/>
            <person name="Gautier V."/>
            <person name="Ament-Velasquez S.L."/>
            <person name="Kruys A."/>
            <person name="Hutchinson M.I."/>
            <person name="Powell A.J."/>
            <person name="Barry K."/>
            <person name="Miller A.N."/>
            <person name="Grigoriev I.V."/>
            <person name="Debuchy R."/>
            <person name="Gladieux P."/>
            <person name="Thoren M.H."/>
            <person name="Johannesson H."/>
        </authorList>
    </citation>
    <scope>NUCLEOTIDE SEQUENCE</scope>
    <source>
        <strain evidence="1">SMH2532-1</strain>
    </source>
</reference>
<dbReference type="Proteomes" id="UP001174936">
    <property type="component" value="Unassembled WGS sequence"/>
</dbReference>
<sequence length="317" mass="34985">MPLMAFSMWANDWTTNANSISNSDSNSNSNNMPPSPAGFFAVPDKPGRSTCISSDVPSTANVNVELSNCSVAQATAALKMAGECLGDAQAGAGGDVVGIRVKMRIEIEVLNREGEVDEREKMEEVRWGANTGVKREREKEGDWGGHEVAREDEADASTWDADMGKKGDDLEFRAWKLTNNNTKAKMCAPERNPRDTTTDTIDAHLRRADFDRRVAHASAVLDRLRASQAAKLKTAMVILGETLKHSQLASADDAFLLASDRRLKKKEEWARERNEGGHFDGVLGYIREVREGIRVKRPEVEWEVLEGWRAPGAREAS</sequence>
<keyword evidence="2" id="KW-1185">Reference proteome</keyword>
<proteinExistence type="predicted"/>
<comment type="caution">
    <text evidence="1">The sequence shown here is derived from an EMBL/GenBank/DDBJ whole genome shotgun (WGS) entry which is preliminary data.</text>
</comment>
<organism evidence="1 2">
    <name type="scientific">Cercophora newfieldiana</name>
    <dbReference type="NCBI Taxonomy" id="92897"/>
    <lineage>
        <taxon>Eukaryota</taxon>
        <taxon>Fungi</taxon>
        <taxon>Dikarya</taxon>
        <taxon>Ascomycota</taxon>
        <taxon>Pezizomycotina</taxon>
        <taxon>Sordariomycetes</taxon>
        <taxon>Sordariomycetidae</taxon>
        <taxon>Sordariales</taxon>
        <taxon>Lasiosphaeriaceae</taxon>
        <taxon>Cercophora</taxon>
    </lineage>
</organism>
<evidence type="ECO:0000313" key="2">
    <source>
        <dbReference type="Proteomes" id="UP001174936"/>
    </source>
</evidence>
<protein>
    <submittedName>
        <fullName evidence="1">Uncharacterized protein</fullName>
    </submittedName>
</protein>
<dbReference type="AlphaFoldDB" id="A0AA39XZL4"/>
<accession>A0AA39XZL4</accession>
<evidence type="ECO:0000313" key="1">
    <source>
        <dbReference type="EMBL" id="KAK0643158.1"/>
    </source>
</evidence>
<dbReference type="EMBL" id="JAULSV010000005">
    <property type="protein sequence ID" value="KAK0643158.1"/>
    <property type="molecule type" value="Genomic_DNA"/>
</dbReference>
<name>A0AA39XZL4_9PEZI</name>